<dbReference type="KEGG" id="vnx:VNE69_11012"/>
<name>A0AAX4JFV2_9MICR</name>
<dbReference type="Proteomes" id="UP001334084">
    <property type="component" value="Chromosome 11"/>
</dbReference>
<accession>A0AAX4JFV2</accession>
<protein>
    <submittedName>
        <fullName evidence="2">SP-containing protein</fullName>
    </submittedName>
</protein>
<gene>
    <name evidence="2" type="ORF">VNE69_11012</name>
</gene>
<dbReference type="GeneID" id="90542686"/>
<keyword evidence="3" id="KW-1185">Reference proteome</keyword>
<reference evidence="2" key="1">
    <citation type="journal article" date="2024" name="BMC Genomics">
        <title>Functional annotation of a divergent genome using sequence and structure-based similarity.</title>
        <authorList>
            <person name="Svedberg D."/>
            <person name="Winiger R.R."/>
            <person name="Berg A."/>
            <person name="Sharma H."/>
            <person name="Tellgren-Roth C."/>
            <person name="Debrunner-Vossbrinck B.A."/>
            <person name="Vossbrinck C.R."/>
            <person name="Barandun J."/>
        </authorList>
    </citation>
    <scope>NUCLEOTIDE SEQUENCE</scope>
    <source>
        <strain evidence="2">Illinois isolate</strain>
    </source>
</reference>
<evidence type="ECO:0000256" key="1">
    <source>
        <dbReference type="SAM" id="SignalP"/>
    </source>
</evidence>
<evidence type="ECO:0000313" key="3">
    <source>
        <dbReference type="Proteomes" id="UP001334084"/>
    </source>
</evidence>
<sequence>MFILHVFYMFVSIQAIFKPLYGETTKKFIQKIEGGDYQMLDHFKNGYADLWLKKNKEIGCSFKILDFEKDEKSEIPESLNINCEGKSLDIILNEYERKLIEIMDIYKLYKVFLNYMDADTGVCINLNEKFFFKDIIKGIRKIHDNLNNTNNKNKFLYSKTAYAIENEEGLIFNINKYAPFETEDFELKHNSCVKILRDSKRNMCISALVYTEKACFYFEFSKGEMLDIVNQCLEEKNVIYKKCFDLYKSTFAFSFSDKSVRFFAERRQKVLNTLRQDENCEIIKLLRDELGLLECSENNNTKYKLQRENILESREYAERMQDLMENTEYSVIDAFSILLGKEEIGFLVKRILDKTKDQLNIFFGYILFFDKLIDKEELECLKNKGDLNREKIISKIFNSNRYHQYKYIKVFLFVEAENYINNEIAAEGSFKTLKEIGNIMKDNRKNEDQNEQSSQYLDLVNIMNEVIVKQSENFEVFIILNMTNFIRLLVNSSFTIRTVFANKRQGVDKNKLIKIFDLDPNKVEGDINLIKGKLAKIAEEKEKKINLAKHCF</sequence>
<feature type="signal peptide" evidence="1">
    <location>
        <begin position="1"/>
        <end position="22"/>
    </location>
</feature>
<keyword evidence="1" id="KW-0732">Signal</keyword>
<proteinExistence type="predicted"/>
<feature type="chain" id="PRO_5043982616" evidence="1">
    <location>
        <begin position="23"/>
        <end position="552"/>
    </location>
</feature>
<dbReference type="AlphaFoldDB" id="A0AAX4JFV2"/>
<evidence type="ECO:0000313" key="2">
    <source>
        <dbReference type="EMBL" id="WUR04841.1"/>
    </source>
</evidence>
<dbReference type="RefSeq" id="XP_065330986.1">
    <property type="nucleotide sequence ID" value="XM_065474914.1"/>
</dbReference>
<dbReference type="EMBL" id="CP142736">
    <property type="protein sequence ID" value="WUR04841.1"/>
    <property type="molecule type" value="Genomic_DNA"/>
</dbReference>
<organism evidence="2 3">
    <name type="scientific">Vairimorpha necatrix</name>
    <dbReference type="NCBI Taxonomy" id="6039"/>
    <lineage>
        <taxon>Eukaryota</taxon>
        <taxon>Fungi</taxon>
        <taxon>Fungi incertae sedis</taxon>
        <taxon>Microsporidia</taxon>
        <taxon>Nosematidae</taxon>
        <taxon>Vairimorpha</taxon>
    </lineage>
</organism>